<dbReference type="PANTHER" id="PTHR36504">
    <property type="entry name" value="LIPOPOLYSACCHARIDE EXPORT SYSTEM PROTEIN LPTA"/>
    <property type="match status" value="1"/>
</dbReference>
<evidence type="ECO:0000256" key="1">
    <source>
        <dbReference type="ARBA" id="ARBA00022448"/>
    </source>
</evidence>
<dbReference type="GO" id="GO:0015920">
    <property type="term" value="P:lipopolysaccharide transport"/>
    <property type="evidence" value="ECO:0007669"/>
    <property type="project" value="InterPro"/>
</dbReference>
<dbReference type="NCBIfam" id="TIGR03002">
    <property type="entry name" value="outer_YhbN_LptA"/>
    <property type="match status" value="1"/>
</dbReference>
<feature type="domain" description="Organic solvent tolerance-like N-terminal" evidence="4">
    <location>
        <begin position="23"/>
        <end position="135"/>
    </location>
</feature>
<proteinExistence type="predicted"/>
<gene>
    <name evidence="5" type="ORF">BFG52_12020</name>
</gene>
<keyword evidence="6" id="KW-1185">Reference proteome</keyword>
<dbReference type="Proteomes" id="UP000093391">
    <property type="component" value="Chromosome"/>
</dbReference>
<dbReference type="InterPro" id="IPR005653">
    <property type="entry name" value="OstA-like_N"/>
</dbReference>
<organism evidence="5 6">
    <name type="scientific">Acinetobacter larvae</name>
    <dbReference type="NCBI Taxonomy" id="1789224"/>
    <lineage>
        <taxon>Bacteria</taxon>
        <taxon>Pseudomonadati</taxon>
        <taxon>Pseudomonadota</taxon>
        <taxon>Gammaproteobacteria</taxon>
        <taxon>Moraxellales</taxon>
        <taxon>Moraxellaceae</taxon>
        <taxon>Acinetobacter</taxon>
    </lineage>
</organism>
<dbReference type="PANTHER" id="PTHR36504:SF1">
    <property type="entry name" value="LIPOPOLYSACCHARIDE EXPORT SYSTEM PROTEIN LPTA"/>
    <property type="match status" value="1"/>
</dbReference>
<dbReference type="Pfam" id="PF03968">
    <property type="entry name" value="LptD_N"/>
    <property type="match status" value="1"/>
</dbReference>
<reference evidence="5 6" key="1">
    <citation type="submission" date="2016-08" db="EMBL/GenBank/DDBJ databases">
        <authorList>
            <person name="Seilhamer J.J."/>
        </authorList>
    </citation>
    <scope>NUCLEOTIDE SEQUENCE [LARGE SCALE GENOMIC DNA]</scope>
    <source>
        <strain evidence="5 6">BRTC-1</strain>
    </source>
</reference>
<accession>A0A1B2M474</accession>
<protein>
    <submittedName>
        <fullName evidence="5">Lipopolysaccharide transport periplasmic protein LptA</fullName>
    </submittedName>
</protein>
<sequence length="159" mass="17514">MMAMLCSHSYAAKVDPDFQQAIHIQAEYANVNLDQGGGKISGQFIATQGSMQIMAEQVDLRQQPDKSLDHLIATGHPVKFKKTNYQNGEHLNGSAQHIDYNAKTLVLTLTGQAHLSSDQGRDMRAHQIVYALTSGEIEAKTVQIIIPPSKQQHSIPLRP</sequence>
<dbReference type="GO" id="GO:0009279">
    <property type="term" value="C:cell outer membrane"/>
    <property type="evidence" value="ECO:0007669"/>
    <property type="project" value="TreeGrafter"/>
</dbReference>
<keyword evidence="3" id="KW-0574">Periplasm</keyword>
<dbReference type="InterPro" id="IPR052037">
    <property type="entry name" value="LPS_export_LptA"/>
</dbReference>
<dbReference type="STRING" id="1789224.BFG52_12020"/>
<evidence type="ECO:0000256" key="2">
    <source>
        <dbReference type="ARBA" id="ARBA00022729"/>
    </source>
</evidence>
<dbReference type="KEGG" id="ala:BFG52_12020"/>
<keyword evidence="2" id="KW-0732">Signal</keyword>
<dbReference type="Gene3D" id="2.60.450.10">
    <property type="entry name" value="Lipopolysaccharide (LPS) transport protein A like domain"/>
    <property type="match status" value="1"/>
</dbReference>
<dbReference type="GO" id="GO:0001530">
    <property type="term" value="F:lipopolysaccharide binding"/>
    <property type="evidence" value="ECO:0007669"/>
    <property type="project" value="InterPro"/>
</dbReference>
<evidence type="ECO:0000313" key="6">
    <source>
        <dbReference type="Proteomes" id="UP000093391"/>
    </source>
</evidence>
<dbReference type="AlphaFoldDB" id="A0A1B2M474"/>
<dbReference type="InterPro" id="IPR014340">
    <property type="entry name" value="LptA"/>
</dbReference>
<evidence type="ECO:0000259" key="4">
    <source>
        <dbReference type="Pfam" id="PF03968"/>
    </source>
</evidence>
<dbReference type="EMBL" id="CP016895">
    <property type="protein sequence ID" value="AOA59988.1"/>
    <property type="molecule type" value="Genomic_DNA"/>
</dbReference>
<name>A0A1B2M474_9GAMM</name>
<dbReference type="GO" id="GO:0030288">
    <property type="term" value="C:outer membrane-bounded periplasmic space"/>
    <property type="evidence" value="ECO:0007669"/>
    <property type="project" value="TreeGrafter"/>
</dbReference>
<evidence type="ECO:0000256" key="3">
    <source>
        <dbReference type="ARBA" id="ARBA00022764"/>
    </source>
</evidence>
<keyword evidence="1" id="KW-0813">Transport</keyword>
<evidence type="ECO:0000313" key="5">
    <source>
        <dbReference type="EMBL" id="AOA59988.1"/>
    </source>
</evidence>
<dbReference type="GO" id="GO:0017089">
    <property type="term" value="F:glycolipid transfer activity"/>
    <property type="evidence" value="ECO:0007669"/>
    <property type="project" value="TreeGrafter"/>
</dbReference>